<evidence type="ECO:0000313" key="4">
    <source>
        <dbReference type="EMBL" id="NDV88523.1"/>
    </source>
</evidence>
<dbReference type="SUPFAM" id="SSF103515">
    <property type="entry name" value="Autotransporter"/>
    <property type="match status" value="1"/>
</dbReference>
<dbReference type="RefSeq" id="WP_163045379.1">
    <property type="nucleotide sequence ID" value="NZ_JAAAMJ010000017.1"/>
</dbReference>
<dbReference type="NCBIfam" id="TIGR02601">
    <property type="entry name" value="autotrns_rpt"/>
    <property type="match status" value="1"/>
</dbReference>
<gene>
    <name evidence="4" type="ORF">GTW51_17620</name>
</gene>
<dbReference type="InterPro" id="IPR005546">
    <property type="entry name" value="Autotransporte_beta"/>
</dbReference>
<dbReference type="GO" id="GO:0030288">
    <property type="term" value="C:outer membrane-bounded periplasmic space"/>
    <property type="evidence" value="ECO:0007669"/>
    <property type="project" value="InterPro"/>
</dbReference>
<reference evidence="4 5" key="1">
    <citation type="submission" date="2020-01" db="EMBL/GenBank/DDBJ databases">
        <title>Genomes of bacteria type strains.</title>
        <authorList>
            <person name="Chen J."/>
            <person name="Zhu S."/>
            <person name="Chen J."/>
        </authorList>
    </citation>
    <scope>NUCLEOTIDE SEQUENCE [LARGE SCALE GENOMIC DNA]</scope>
    <source>
        <strain evidence="4 5">KCTC 52919</strain>
    </source>
</reference>
<evidence type="ECO:0000313" key="5">
    <source>
        <dbReference type="Proteomes" id="UP000476332"/>
    </source>
</evidence>
<keyword evidence="1 2" id="KW-0732">Signal</keyword>
<dbReference type="InterPro" id="IPR011050">
    <property type="entry name" value="Pectin_lyase_fold/virulence"/>
</dbReference>
<dbReference type="PANTHER" id="PTHR35037:SF3">
    <property type="entry name" value="C-TERMINAL REGION OF AIDA-LIKE PROTEIN"/>
    <property type="match status" value="1"/>
</dbReference>
<dbReference type="InterPro" id="IPR013425">
    <property type="entry name" value="Autotrns_rpt"/>
</dbReference>
<dbReference type="SUPFAM" id="SSF51126">
    <property type="entry name" value="Pectin lyase-like"/>
    <property type="match status" value="1"/>
</dbReference>
<accession>A0A6L9ML09</accession>
<dbReference type="Pfam" id="PF01569">
    <property type="entry name" value="PAP2"/>
    <property type="match status" value="1"/>
</dbReference>
<dbReference type="InterPro" id="IPR051551">
    <property type="entry name" value="Autotransporter_adhesion"/>
</dbReference>
<organism evidence="4 5">
    <name type="scientific">Aurantimonas aggregata</name>
    <dbReference type="NCBI Taxonomy" id="2047720"/>
    <lineage>
        <taxon>Bacteria</taxon>
        <taxon>Pseudomonadati</taxon>
        <taxon>Pseudomonadota</taxon>
        <taxon>Alphaproteobacteria</taxon>
        <taxon>Hyphomicrobiales</taxon>
        <taxon>Aurantimonadaceae</taxon>
        <taxon>Aurantimonas</taxon>
    </lineage>
</organism>
<dbReference type="GO" id="GO:0003993">
    <property type="term" value="F:acid phosphatase activity"/>
    <property type="evidence" value="ECO:0007669"/>
    <property type="project" value="InterPro"/>
</dbReference>
<proteinExistence type="predicted"/>
<dbReference type="InterPro" id="IPR036709">
    <property type="entry name" value="Autotransporte_beta_dom_sf"/>
</dbReference>
<dbReference type="PANTHER" id="PTHR35037">
    <property type="entry name" value="C-TERMINAL REGION OF AIDA-LIKE PROTEIN"/>
    <property type="match status" value="1"/>
</dbReference>
<evidence type="ECO:0000256" key="1">
    <source>
        <dbReference type="ARBA" id="ARBA00022729"/>
    </source>
</evidence>
<dbReference type="InterPro" id="IPR001011">
    <property type="entry name" value="Acid_Pase_classA_bac"/>
</dbReference>
<dbReference type="Pfam" id="PF12951">
    <property type="entry name" value="PATR"/>
    <property type="match status" value="2"/>
</dbReference>
<dbReference type="InterPro" id="IPR000326">
    <property type="entry name" value="PAP2/HPO"/>
</dbReference>
<evidence type="ECO:0000259" key="3">
    <source>
        <dbReference type="PROSITE" id="PS51208"/>
    </source>
</evidence>
<dbReference type="SUPFAM" id="SSF48317">
    <property type="entry name" value="Acid phosphatase/Vanadium-dependent haloperoxidase"/>
    <property type="match status" value="1"/>
</dbReference>
<comment type="caution">
    <text evidence="4">The sequence shown here is derived from an EMBL/GenBank/DDBJ whole genome shotgun (WGS) entry which is preliminary data.</text>
</comment>
<name>A0A6L9ML09_9HYPH</name>
<dbReference type="SMART" id="SM00014">
    <property type="entry name" value="acidPPc"/>
    <property type="match status" value="1"/>
</dbReference>
<sequence>MSNIEKLELSTALAVLLTVCPSIALAQEAYLNKDVPAFMDTGYSNERNDPRYATKETNAGVRLLSGFLEIWEPRTPYVDADNAIGAGYGFPAVPKTDWDGIPGSATDGRILNQAVHDHNIQYVIDITRDRTDQEATDAYLDDRRAKGYSVLNGLGPLQEAWVKGSKQYTTILGVADDATTVKYDDKGNNNGEGWWEGNEDLGIAVELVGRMGYHASTEPTKRYFKYARPWRWSDAVSVVPSLEPAKSTTPVRDGGFPSGHTAEGWRDTLALAYMVPQRFQELVTRGVSMGDSRILAGMHSPLDVIGGRMLGTAAVVYNLNRANGDEGFNWQDLKHDAYEQAQAWLMKETGSATASDLYVAAHDGDLSVDRFADREANAAYVAERLTYGFAPIGATDKPMHVPKGAEVLLETRMPYLTADQRRAVLATTGLPSGLPVMDDPEGYGRLNLFAAADGYGAFPEDVTVTMDKSLDGFNAFDAWRNDISGAGKLTKDGTGTLMLTGLNTYSGGTRVGGGMLVGTSGQAFGTGDIQIDATGQLAVNTLVDSRMANDVAGTGSFDKRGTGNLVYTGDGSQFTGKTLVSGGRFSVDGSWGGAFNVESGAVLGGTGTVGSVTLNKGSRLSPGNSIGTITVNGDLSLAAGSTYDLELASNGSSDRTIVSGTAAIDGATLNAIVLDRTVSYAAGQRYSFLTAGNVTGEFASLLIDSAFIDSKLFYTPTDVTLRLSTWSGKAFVTAAETANQRAAATGLDALDQTAGSDSLALYNAVLFMNEAEARDAFDQVSGELHASVQSALLSNSRIVSDTVFDRMSAGNTGFWTSGYGALGQFDGNDNTASYDLDGGGVFVGGDGQVADNLLLGLMTGWGRSSLDSGGSVGSADIDSYHVGIYGSTGIGQLSFKAGAAYSFSQVDTKRSLGFGGFSDELEADYDAGVTQFFGEASYGIALSETTELAPFANLSHAILSTDDFSETGGAAALSATDSDAQVTFTTVGLRASGDFDLAGTALTVDAMAGWQHAFGDLAPETLVAFSDGGNFAVEGAPIGRDAAKVSLGVGMKLSDSADFGVSYHGEFSGDASENQARADFTFRF</sequence>
<feature type="signal peptide" evidence="2">
    <location>
        <begin position="1"/>
        <end position="26"/>
    </location>
</feature>
<protein>
    <submittedName>
        <fullName evidence="4">Autotransporter domain-containing protein</fullName>
    </submittedName>
</protein>
<dbReference type="EMBL" id="JAAAMJ010000017">
    <property type="protein sequence ID" value="NDV88523.1"/>
    <property type="molecule type" value="Genomic_DNA"/>
</dbReference>
<dbReference type="CDD" id="cd03397">
    <property type="entry name" value="PAP2_acid_phosphatase"/>
    <property type="match status" value="1"/>
</dbReference>
<dbReference type="GO" id="GO:0019867">
    <property type="term" value="C:outer membrane"/>
    <property type="evidence" value="ECO:0007669"/>
    <property type="project" value="InterPro"/>
</dbReference>
<dbReference type="Gene3D" id="1.20.144.10">
    <property type="entry name" value="Phosphatidic acid phosphatase type 2/haloperoxidase"/>
    <property type="match status" value="1"/>
</dbReference>
<dbReference type="Gene3D" id="2.40.128.130">
    <property type="entry name" value="Autotransporter beta-domain"/>
    <property type="match status" value="1"/>
</dbReference>
<keyword evidence="5" id="KW-1185">Reference proteome</keyword>
<feature type="domain" description="Autotransporter" evidence="3">
    <location>
        <begin position="807"/>
        <end position="1084"/>
    </location>
</feature>
<feature type="chain" id="PRO_5027008962" evidence="2">
    <location>
        <begin position="27"/>
        <end position="1084"/>
    </location>
</feature>
<dbReference type="InterPro" id="IPR006315">
    <property type="entry name" value="OM_autotransptr_brl_dom"/>
</dbReference>
<dbReference type="InterPro" id="IPR036938">
    <property type="entry name" value="PAP2/HPO_sf"/>
</dbReference>
<evidence type="ECO:0000256" key="2">
    <source>
        <dbReference type="SAM" id="SignalP"/>
    </source>
</evidence>
<dbReference type="Proteomes" id="UP000476332">
    <property type="component" value="Unassembled WGS sequence"/>
</dbReference>
<dbReference type="AlphaFoldDB" id="A0A6L9ML09"/>
<dbReference type="PRINTS" id="PR00483">
    <property type="entry name" value="BACPHPHTASE"/>
</dbReference>
<dbReference type="PROSITE" id="PS51208">
    <property type="entry name" value="AUTOTRANSPORTER"/>
    <property type="match status" value="1"/>
</dbReference>
<dbReference type="SMART" id="SM00869">
    <property type="entry name" value="Autotransporter"/>
    <property type="match status" value="1"/>
</dbReference>
<dbReference type="NCBIfam" id="TIGR01414">
    <property type="entry name" value="autotrans_barl"/>
    <property type="match status" value="1"/>
</dbReference>
<dbReference type="Pfam" id="PF03797">
    <property type="entry name" value="Autotransporter"/>
    <property type="match status" value="1"/>
</dbReference>